<organism evidence="6 7">
    <name type="scientific">Isosphaera pallida (strain ATCC 43644 / DSM 9630 / IS1B)</name>
    <dbReference type="NCBI Taxonomy" id="575540"/>
    <lineage>
        <taxon>Bacteria</taxon>
        <taxon>Pseudomonadati</taxon>
        <taxon>Planctomycetota</taxon>
        <taxon>Planctomycetia</taxon>
        <taxon>Isosphaerales</taxon>
        <taxon>Isosphaeraceae</taxon>
        <taxon>Isosphaera</taxon>
    </lineage>
</organism>
<dbReference type="KEGG" id="ipa:Isop_3268"/>
<comment type="subcellular location">
    <subcellularLocation>
        <location evidence="1 5">Cytoplasm</location>
    </subcellularLocation>
</comment>
<reference evidence="6 7" key="2">
    <citation type="journal article" date="2011" name="Stand. Genomic Sci.">
        <title>Complete genome sequence of Isosphaera pallida type strain (IS1B).</title>
        <authorList>
            <consortium name="US DOE Joint Genome Institute (JGI-PGF)"/>
            <person name="Goker M."/>
            <person name="Cleland D."/>
            <person name="Saunders E."/>
            <person name="Lapidus A."/>
            <person name="Nolan M."/>
            <person name="Lucas S."/>
            <person name="Hammon N."/>
            <person name="Deshpande S."/>
            <person name="Cheng J.F."/>
            <person name="Tapia R."/>
            <person name="Han C."/>
            <person name="Goodwin L."/>
            <person name="Pitluck S."/>
            <person name="Liolios K."/>
            <person name="Pagani I."/>
            <person name="Ivanova N."/>
            <person name="Mavromatis K."/>
            <person name="Pati A."/>
            <person name="Chen A."/>
            <person name="Palaniappan K."/>
            <person name="Land M."/>
            <person name="Hauser L."/>
            <person name="Chang Y.J."/>
            <person name="Jeffries C.D."/>
            <person name="Detter J.C."/>
            <person name="Beck B."/>
            <person name="Woyke T."/>
            <person name="Bristow J."/>
            <person name="Eisen J.A."/>
            <person name="Markowitz V."/>
            <person name="Hugenholtz P."/>
            <person name="Kyrpides N.C."/>
            <person name="Klenk H.P."/>
        </authorList>
    </citation>
    <scope>NUCLEOTIDE SEQUENCE [LARGE SCALE GENOMIC DNA]</scope>
    <source>
        <strain evidence="7">ATCC 43644 / DSM 9630 / IS1B</strain>
    </source>
</reference>
<dbReference type="OrthoDB" id="9807767at2"/>
<dbReference type="EC" id="3.6.1.9" evidence="5"/>
<evidence type="ECO:0000256" key="1">
    <source>
        <dbReference type="ARBA" id="ARBA00004496"/>
    </source>
</evidence>
<dbReference type="RefSeq" id="WP_013566118.1">
    <property type="nucleotide sequence ID" value="NC_014962.1"/>
</dbReference>
<dbReference type="PANTHER" id="PTHR43213:SF10">
    <property type="entry name" value="7-METHYL-GTP PYROPHOSPHATASE"/>
    <property type="match status" value="1"/>
</dbReference>
<dbReference type="InterPro" id="IPR003697">
    <property type="entry name" value="Maf-like"/>
</dbReference>
<dbReference type="CDD" id="cd00555">
    <property type="entry name" value="Maf"/>
    <property type="match status" value="1"/>
</dbReference>
<dbReference type="InterPro" id="IPR029001">
    <property type="entry name" value="ITPase-like_fam"/>
</dbReference>
<gene>
    <name evidence="6" type="ordered locus">Isop_3268</name>
</gene>
<dbReference type="eggNOG" id="COG0424">
    <property type="taxonomic scope" value="Bacteria"/>
</dbReference>
<reference key="1">
    <citation type="submission" date="2010-11" db="EMBL/GenBank/DDBJ databases">
        <title>The complete sequence of chromosome of Isophaera pallida ATCC 43644.</title>
        <authorList>
            <consortium name="US DOE Joint Genome Institute (JGI-PGF)"/>
            <person name="Lucas S."/>
            <person name="Copeland A."/>
            <person name="Lapidus A."/>
            <person name="Bruce D."/>
            <person name="Goodwin L."/>
            <person name="Pitluck S."/>
            <person name="Kyrpides N."/>
            <person name="Mavromatis K."/>
            <person name="Pagani I."/>
            <person name="Ivanova N."/>
            <person name="Saunders E."/>
            <person name="Brettin T."/>
            <person name="Detter J.C."/>
            <person name="Han C."/>
            <person name="Tapia R."/>
            <person name="Land M."/>
            <person name="Hauser L."/>
            <person name="Markowitz V."/>
            <person name="Cheng J.-F."/>
            <person name="Hugenholtz P."/>
            <person name="Woyke T."/>
            <person name="Wu D."/>
            <person name="Eisen J.A."/>
        </authorList>
    </citation>
    <scope>NUCLEOTIDE SEQUENCE</scope>
    <source>
        <strain>ATCC 43644</strain>
    </source>
</reference>
<evidence type="ECO:0000313" key="7">
    <source>
        <dbReference type="Proteomes" id="UP000008631"/>
    </source>
</evidence>
<sequence>MSCASSVPELILASGSPHRRALLERLGIPFRAIVPPVDEEALKHTAPSRSPRDLAEFLADAKAEAVARDHPEAIVVGSDQLVAFDGAILGKPGSFEAACDQLARLAGTTHELVTALTVRHRDARHRHTNVTLMTMRPLDPEAIARVVRADASWDCAGAYKIESRGIALFERIETDDFTAIIGLPLIALVDVLRLCGLTLP</sequence>
<dbReference type="AlphaFoldDB" id="E8R577"/>
<accession>E8R577</accession>
<dbReference type="GO" id="GO:0005737">
    <property type="term" value="C:cytoplasm"/>
    <property type="evidence" value="ECO:0007669"/>
    <property type="project" value="UniProtKB-SubCell"/>
</dbReference>
<comment type="catalytic activity">
    <reaction evidence="5">
        <text>a ribonucleoside 5'-triphosphate + H2O = a ribonucleoside 5'-phosphate + diphosphate + H(+)</text>
        <dbReference type="Rhea" id="RHEA:23996"/>
        <dbReference type="ChEBI" id="CHEBI:15377"/>
        <dbReference type="ChEBI" id="CHEBI:15378"/>
        <dbReference type="ChEBI" id="CHEBI:33019"/>
        <dbReference type="ChEBI" id="CHEBI:58043"/>
        <dbReference type="ChEBI" id="CHEBI:61557"/>
        <dbReference type="EC" id="3.6.1.9"/>
    </reaction>
</comment>
<dbReference type="SUPFAM" id="SSF52972">
    <property type="entry name" value="ITPase-like"/>
    <property type="match status" value="1"/>
</dbReference>
<keyword evidence="7" id="KW-1185">Reference proteome</keyword>
<comment type="cofactor">
    <cofactor evidence="5">
        <name>a divalent metal cation</name>
        <dbReference type="ChEBI" id="CHEBI:60240"/>
    </cofactor>
</comment>
<dbReference type="InParanoid" id="E8R577"/>
<keyword evidence="3 5" id="KW-0378">Hydrolase</keyword>
<dbReference type="EMBL" id="CP002353">
    <property type="protein sequence ID" value="ADV63830.1"/>
    <property type="molecule type" value="Genomic_DNA"/>
</dbReference>
<keyword evidence="4 5" id="KW-0546">Nucleotide metabolism</keyword>
<dbReference type="NCBIfam" id="TIGR00172">
    <property type="entry name" value="maf"/>
    <property type="match status" value="1"/>
</dbReference>
<dbReference type="HOGENOM" id="CLU_040416_1_0_0"/>
<evidence type="ECO:0000313" key="6">
    <source>
        <dbReference type="EMBL" id="ADV63830.1"/>
    </source>
</evidence>
<keyword evidence="2 5" id="KW-0963">Cytoplasm</keyword>
<dbReference type="GO" id="GO:0047429">
    <property type="term" value="F:nucleoside triphosphate diphosphatase activity"/>
    <property type="evidence" value="ECO:0007669"/>
    <property type="project" value="UniProtKB-EC"/>
</dbReference>
<comment type="catalytic activity">
    <reaction evidence="5">
        <text>a 2'-deoxyribonucleoside 5'-triphosphate + H2O = a 2'-deoxyribonucleoside 5'-phosphate + diphosphate + H(+)</text>
        <dbReference type="Rhea" id="RHEA:44644"/>
        <dbReference type="ChEBI" id="CHEBI:15377"/>
        <dbReference type="ChEBI" id="CHEBI:15378"/>
        <dbReference type="ChEBI" id="CHEBI:33019"/>
        <dbReference type="ChEBI" id="CHEBI:61560"/>
        <dbReference type="ChEBI" id="CHEBI:65317"/>
        <dbReference type="EC" id="3.6.1.9"/>
    </reaction>
</comment>
<name>E8R577_ISOPI</name>
<evidence type="ECO:0000256" key="5">
    <source>
        <dbReference type="HAMAP-Rule" id="MF_00528"/>
    </source>
</evidence>
<dbReference type="Gene3D" id="3.90.950.10">
    <property type="match status" value="1"/>
</dbReference>
<comment type="similarity">
    <text evidence="5">Belongs to the Maf family.</text>
</comment>
<dbReference type="HAMAP" id="MF_00528">
    <property type="entry name" value="Maf"/>
    <property type="match status" value="1"/>
</dbReference>
<evidence type="ECO:0000256" key="4">
    <source>
        <dbReference type="ARBA" id="ARBA00023080"/>
    </source>
</evidence>
<dbReference type="STRING" id="575540.Isop_3268"/>
<feature type="active site" description="Proton acceptor" evidence="5">
    <location>
        <position position="79"/>
    </location>
</feature>
<dbReference type="Proteomes" id="UP000008631">
    <property type="component" value="Chromosome"/>
</dbReference>
<protein>
    <recommendedName>
        <fullName evidence="5">Nucleoside triphosphate pyrophosphatase</fullName>
        <ecNumber evidence="5">3.6.1.9</ecNumber>
    </recommendedName>
    <alternativeName>
        <fullName evidence="5">Nucleotide pyrophosphatase</fullName>
        <shortName evidence="5">Nucleotide PPase</shortName>
    </alternativeName>
</protein>
<dbReference type="PANTHER" id="PTHR43213">
    <property type="entry name" value="BIFUNCTIONAL DTTP/UTP PYROPHOSPHATASE/METHYLTRANSFERASE PROTEIN-RELATED"/>
    <property type="match status" value="1"/>
</dbReference>
<dbReference type="GO" id="GO:0009117">
    <property type="term" value="P:nucleotide metabolic process"/>
    <property type="evidence" value="ECO:0007669"/>
    <property type="project" value="UniProtKB-KW"/>
</dbReference>
<dbReference type="Pfam" id="PF02545">
    <property type="entry name" value="Maf"/>
    <property type="match status" value="1"/>
</dbReference>
<evidence type="ECO:0000256" key="2">
    <source>
        <dbReference type="ARBA" id="ARBA00022490"/>
    </source>
</evidence>
<proteinExistence type="inferred from homology"/>
<dbReference type="PIRSF" id="PIRSF006305">
    <property type="entry name" value="Maf"/>
    <property type="match status" value="1"/>
</dbReference>
<evidence type="ECO:0000256" key="3">
    <source>
        <dbReference type="ARBA" id="ARBA00022801"/>
    </source>
</evidence>
<dbReference type="FunCoup" id="E8R577">
    <property type="interactions" value="89"/>
</dbReference>
<comment type="function">
    <text evidence="5">Nucleoside triphosphate pyrophosphatase. May have a dual role in cell division arrest and in preventing the incorporation of modified nucleotides into cellular nucleic acids.</text>
</comment>
<comment type="caution">
    <text evidence="5">Lacks conserved residue(s) required for the propagation of feature annotation.</text>
</comment>